<accession>A0A077LYV9</accession>
<sequence>MTRRSGMAYKGVVDTVSDRPRNGPVRDDEVPDFVAALGIPGLADIHVHFLPEPMLRKVWAYFDDAERAYGRPWPIAYRLPEDERLRVLRGLGVRAVPSLTYAHKPGMARWLNEWCADFAGRVPDAVHSATFYPEPGCGGDVAEALAAGARLFKLHVQVGGFAPDDPLLEPAWELVERAGVPVVIHAGSAPQPGRFTGPDPVRRVLQRHPGLVLVVAHMGMPEFHAFADLTGEFPGVHLDTTMIGTDFTNGFAPMPPSFVDRLPDLADRVVLGSDFPNIPYPYAHQLEALARLGLGDAWMRTVLWDNGARLLGLPVDSSDSSDSRG</sequence>
<comment type="caution">
    <text evidence="3">The sequence shown here is derived from an EMBL/GenBank/DDBJ whole genome shotgun (WGS) entry which is preliminary data.</text>
</comment>
<dbReference type="PANTHER" id="PTHR21240:SF28">
    <property type="entry name" value="ISO-OROTATE DECARBOXYLASE (EUROFUNG)"/>
    <property type="match status" value="1"/>
</dbReference>
<evidence type="ECO:0000256" key="1">
    <source>
        <dbReference type="ARBA" id="ARBA00023239"/>
    </source>
</evidence>
<evidence type="ECO:0000313" key="4">
    <source>
        <dbReference type="Proteomes" id="UP000035721"/>
    </source>
</evidence>
<feature type="domain" description="Amidohydrolase-related" evidence="2">
    <location>
        <begin position="44"/>
        <end position="313"/>
    </location>
</feature>
<dbReference type="STRING" id="1194083.BN12_170005"/>
<keyword evidence="4" id="KW-1185">Reference proteome</keyword>
<evidence type="ECO:0000259" key="2">
    <source>
        <dbReference type="Pfam" id="PF04909"/>
    </source>
</evidence>
<dbReference type="GO" id="GO:0016787">
    <property type="term" value="F:hydrolase activity"/>
    <property type="evidence" value="ECO:0007669"/>
    <property type="project" value="InterPro"/>
</dbReference>
<keyword evidence="1" id="KW-0456">Lyase</keyword>
<dbReference type="GO" id="GO:0005737">
    <property type="term" value="C:cytoplasm"/>
    <property type="evidence" value="ECO:0007669"/>
    <property type="project" value="TreeGrafter"/>
</dbReference>
<name>A0A077LYV9_9MICO</name>
<gene>
    <name evidence="3" type="ORF">BN12_170005</name>
</gene>
<dbReference type="InterPro" id="IPR006680">
    <property type="entry name" value="Amidohydro-rel"/>
</dbReference>
<dbReference type="PANTHER" id="PTHR21240">
    <property type="entry name" value="2-AMINO-3-CARBOXYLMUCONATE-6-SEMIALDEHYDE DECARBOXYLASE"/>
    <property type="match status" value="1"/>
</dbReference>
<reference evidence="3 4" key="1">
    <citation type="journal article" date="2013" name="ISME J.">
        <title>A metabolic model for members of the genus Tetrasphaera involved in enhanced biological phosphorus removal.</title>
        <authorList>
            <person name="Kristiansen R."/>
            <person name="Nguyen H.T.T."/>
            <person name="Saunders A.M."/>
            <person name="Nielsen J.L."/>
            <person name="Wimmer R."/>
            <person name="Le V.Q."/>
            <person name="McIlroy S.J."/>
            <person name="Petrovski S."/>
            <person name="Seviour R.J."/>
            <person name="Calteau A."/>
            <person name="Nielsen K.L."/>
            <person name="Nielsen P.H."/>
        </authorList>
    </citation>
    <scope>NUCLEOTIDE SEQUENCE [LARGE SCALE GENOMIC DNA]</scope>
    <source>
        <strain evidence="3 4">T1-X7</strain>
    </source>
</reference>
<dbReference type="SUPFAM" id="SSF51556">
    <property type="entry name" value="Metallo-dependent hydrolases"/>
    <property type="match status" value="1"/>
</dbReference>
<evidence type="ECO:0000313" key="3">
    <source>
        <dbReference type="EMBL" id="CCH77154.1"/>
    </source>
</evidence>
<dbReference type="AlphaFoldDB" id="A0A077LYV9"/>
<dbReference type="Gene3D" id="3.20.20.140">
    <property type="entry name" value="Metal-dependent hydrolases"/>
    <property type="match status" value="1"/>
</dbReference>
<dbReference type="InterPro" id="IPR032466">
    <property type="entry name" value="Metal_Hydrolase"/>
</dbReference>
<dbReference type="GO" id="GO:0019748">
    <property type="term" value="P:secondary metabolic process"/>
    <property type="evidence" value="ECO:0007669"/>
    <property type="project" value="TreeGrafter"/>
</dbReference>
<dbReference type="Pfam" id="PF04909">
    <property type="entry name" value="Amidohydro_2"/>
    <property type="match status" value="1"/>
</dbReference>
<protein>
    <recommendedName>
        <fullName evidence="2">Amidohydrolase-related domain-containing protein</fullName>
    </recommendedName>
</protein>
<proteinExistence type="predicted"/>
<dbReference type="RefSeq" id="WP_235432290.1">
    <property type="nucleotide sequence ID" value="NZ_HF570958.1"/>
</dbReference>
<dbReference type="InterPro" id="IPR032465">
    <property type="entry name" value="ACMSD"/>
</dbReference>
<dbReference type="EMBL" id="CAJB01000079">
    <property type="protein sequence ID" value="CCH77154.1"/>
    <property type="molecule type" value="Genomic_DNA"/>
</dbReference>
<dbReference type="Proteomes" id="UP000035721">
    <property type="component" value="Unassembled WGS sequence"/>
</dbReference>
<dbReference type="GO" id="GO:0016831">
    <property type="term" value="F:carboxy-lyase activity"/>
    <property type="evidence" value="ECO:0007669"/>
    <property type="project" value="InterPro"/>
</dbReference>
<dbReference type="CDD" id="cd01292">
    <property type="entry name" value="metallo-dependent_hydrolases"/>
    <property type="match status" value="1"/>
</dbReference>
<organism evidence="3 4">
    <name type="scientific">Nostocoides japonicum T1-X7</name>
    <dbReference type="NCBI Taxonomy" id="1194083"/>
    <lineage>
        <taxon>Bacteria</taxon>
        <taxon>Bacillati</taxon>
        <taxon>Actinomycetota</taxon>
        <taxon>Actinomycetes</taxon>
        <taxon>Micrococcales</taxon>
        <taxon>Intrasporangiaceae</taxon>
        <taxon>Nostocoides</taxon>
    </lineage>
</organism>